<evidence type="ECO:0000256" key="1">
    <source>
        <dbReference type="SAM" id="Coils"/>
    </source>
</evidence>
<dbReference type="RefSeq" id="XP_040712917.1">
    <property type="nucleotide sequence ID" value="XM_040856515.1"/>
</dbReference>
<gene>
    <name evidence="2" type="ORF">BCR38DRAFT_349772</name>
</gene>
<dbReference type="OrthoDB" id="5089423at2759"/>
<evidence type="ECO:0000313" key="2">
    <source>
        <dbReference type="EMBL" id="ORY60690.1"/>
    </source>
</evidence>
<reference evidence="2 3" key="1">
    <citation type="submission" date="2016-07" db="EMBL/GenBank/DDBJ databases">
        <title>Pervasive Adenine N6-methylation of Active Genes in Fungi.</title>
        <authorList>
            <consortium name="DOE Joint Genome Institute"/>
            <person name="Mondo S.J."/>
            <person name="Dannebaum R.O."/>
            <person name="Kuo R.C."/>
            <person name="Labutti K."/>
            <person name="Haridas S."/>
            <person name="Kuo A."/>
            <person name="Salamov A."/>
            <person name="Ahrendt S.R."/>
            <person name="Lipzen A."/>
            <person name="Sullivan W."/>
            <person name="Andreopoulos W.B."/>
            <person name="Clum A."/>
            <person name="Lindquist E."/>
            <person name="Daum C."/>
            <person name="Ramamoorthy G.K."/>
            <person name="Gryganskyi A."/>
            <person name="Culley D."/>
            <person name="Magnuson J.K."/>
            <person name="James T.Y."/>
            <person name="O'Malley M.A."/>
            <person name="Stajich J.E."/>
            <person name="Spatafora J.W."/>
            <person name="Visel A."/>
            <person name="Grigoriev I.V."/>
        </authorList>
    </citation>
    <scope>NUCLEOTIDE SEQUENCE [LARGE SCALE GENOMIC DNA]</scope>
    <source>
        <strain evidence="2 3">CBS 129021</strain>
    </source>
</reference>
<protein>
    <recommendedName>
        <fullName evidence="4">Zn(2)-C6 fungal-type domain-containing protein</fullName>
    </recommendedName>
</protein>
<evidence type="ECO:0008006" key="4">
    <source>
        <dbReference type="Google" id="ProtNLM"/>
    </source>
</evidence>
<evidence type="ECO:0000313" key="3">
    <source>
        <dbReference type="Proteomes" id="UP000193689"/>
    </source>
</evidence>
<accession>A0A1Y2DN69</accession>
<dbReference type="Proteomes" id="UP000193689">
    <property type="component" value="Unassembled WGS sequence"/>
</dbReference>
<organism evidence="2 3">
    <name type="scientific">Pseudomassariella vexata</name>
    <dbReference type="NCBI Taxonomy" id="1141098"/>
    <lineage>
        <taxon>Eukaryota</taxon>
        <taxon>Fungi</taxon>
        <taxon>Dikarya</taxon>
        <taxon>Ascomycota</taxon>
        <taxon>Pezizomycotina</taxon>
        <taxon>Sordariomycetes</taxon>
        <taxon>Xylariomycetidae</taxon>
        <taxon>Amphisphaeriales</taxon>
        <taxon>Pseudomassariaceae</taxon>
        <taxon>Pseudomassariella</taxon>
    </lineage>
</organism>
<dbReference type="EMBL" id="MCFJ01000011">
    <property type="protein sequence ID" value="ORY60690.1"/>
    <property type="molecule type" value="Genomic_DNA"/>
</dbReference>
<dbReference type="AlphaFoldDB" id="A0A1Y2DN69"/>
<sequence length="172" mass="19023">MPCSFCFQRKLSCRMIEKSTRCQKCVRRGRSCDGVLVASSLERMLSQQKKLDDEEEEASENLLALHSRLAEIQSELALAAGRLSRIRKIRKRVKNKSSELFERGIAELDKEDDILPALDSHERYMRSMGVPEDVDWSSFGLGADFSDLGSLIPLDAAGGTAQASGDNAPNAS</sequence>
<proteinExistence type="predicted"/>
<dbReference type="GeneID" id="63772727"/>
<dbReference type="InParanoid" id="A0A1Y2DN69"/>
<comment type="caution">
    <text evidence="2">The sequence shown here is derived from an EMBL/GenBank/DDBJ whole genome shotgun (WGS) entry which is preliminary data.</text>
</comment>
<feature type="coiled-coil region" evidence="1">
    <location>
        <begin position="37"/>
        <end position="75"/>
    </location>
</feature>
<keyword evidence="1" id="KW-0175">Coiled coil</keyword>
<keyword evidence="3" id="KW-1185">Reference proteome</keyword>
<name>A0A1Y2DN69_9PEZI</name>